<feature type="compositionally biased region" description="Low complexity" evidence="1">
    <location>
        <begin position="143"/>
        <end position="153"/>
    </location>
</feature>
<evidence type="ECO:0008006" key="5">
    <source>
        <dbReference type="Google" id="ProtNLM"/>
    </source>
</evidence>
<evidence type="ECO:0000313" key="3">
    <source>
        <dbReference type="EMBL" id="MBE6421593.1"/>
    </source>
</evidence>
<sequence>MNKMKLCVMLGSFVMLGGCMATVSPSGRVSMAYVPTSTVVVEKHHRGGERRYYHAPIVQHIYTKPGPRYAHHKKKQHFGKKYRPVIVQHQVRPGKGKPKYGVGQAKPAPKGKAGKQKTHFGKGGNKGQEKRAFQAGFSRTEQKFGGKQQGSFQAKRANAGQKSFGQQGKQTFLGGQGAQQGKQAFGRGQAGQQTGRSQTAKRAERGQRNGR</sequence>
<feature type="signal peptide" evidence="2">
    <location>
        <begin position="1"/>
        <end position="21"/>
    </location>
</feature>
<organism evidence="3 4">
    <name type="scientific">Candidatus Avelusimicrobium gallicola</name>
    <dbReference type="NCBI Taxonomy" id="2562704"/>
    <lineage>
        <taxon>Bacteria</taxon>
        <taxon>Pseudomonadati</taxon>
        <taxon>Elusimicrobiota</taxon>
        <taxon>Elusimicrobia</taxon>
        <taxon>Elusimicrobiales</taxon>
        <taxon>Elusimicrobiaceae</taxon>
        <taxon>Candidatus Avelusimicrobium</taxon>
    </lineage>
</organism>
<keyword evidence="2" id="KW-0732">Signal</keyword>
<feature type="compositionally biased region" description="Polar residues" evidence="1">
    <location>
        <begin position="160"/>
        <end position="170"/>
    </location>
</feature>
<evidence type="ECO:0000313" key="4">
    <source>
        <dbReference type="Proteomes" id="UP000725649"/>
    </source>
</evidence>
<feature type="chain" id="PRO_5037550759" description="Lipoprotein" evidence="2">
    <location>
        <begin position="22"/>
        <end position="211"/>
    </location>
</feature>
<protein>
    <recommendedName>
        <fullName evidence="5">Lipoprotein</fullName>
    </recommendedName>
</protein>
<gene>
    <name evidence="3" type="ORF">E7027_05650</name>
</gene>
<comment type="caution">
    <text evidence="3">The sequence shown here is derived from an EMBL/GenBank/DDBJ whole genome shotgun (WGS) entry which is preliminary data.</text>
</comment>
<dbReference type="AlphaFoldDB" id="A0A928DQ99"/>
<dbReference type="Proteomes" id="UP000725649">
    <property type="component" value="Unassembled WGS sequence"/>
</dbReference>
<reference evidence="3" key="1">
    <citation type="submission" date="2019-04" db="EMBL/GenBank/DDBJ databases">
        <title>Evolution of Biomass-Degrading Anaerobic Consortia Revealed by Metagenomics.</title>
        <authorList>
            <person name="Peng X."/>
        </authorList>
    </citation>
    <scope>NUCLEOTIDE SEQUENCE</scope>
    <source>
        <strain evidence="3">SIG66</strain>
    </source>
</reference>
<dbReference type="EMBL" id="SUVG01000006">
    <property type="protein sequence ID" value="MBE6421593.1"/>
    <property type="molecule type" value="Genomic_DNA"/>
</dbReference>
<dbReference type="PROSITE" id="PS51257">
    <property type="entry name" value="PROKAR_LIPOPROTEIN"/>
    <property type="match status" value="1"/>
</dbReference>
<feature type="compositionally biased region" description="Low complexity" evidence="1">
    <location>
        <begin position="179"/>
        <end position="200"/>
    </location>
</feature>
<feature type="compositionally biased region" description="Basic and acidic residues" evidence="1">
    <location>
        <begin position="201"/>
        <end position="211"/>
    </location>
</feature>
<evidence type="ECO:0000256" key="2">
    <source>
        <dbReference type="SAM" id="SignalP"/>
    </source>
</evidence>
<evidence type="ECO:0000256" key="1">
    <source>
        <dbReference type="SAM" id="MobiDB-lite"/>
    </source>
</evidence>
<feature type="region of interest" description="Disordered" evidence="1">
    <location>
        <begin position="92"/>
        <end position="211"/>
    </location>
</feature>
<proteinExistence type="predicted"/>
<accession>A0A928DQ99</accession>
<name>A0A928DQ99_9BACT</name>